<evidence type="ECO:0000313" key="2">
    <source>
        <dbReference type="EMBL" id="KAK1134566.1"/>
    </source>
</evidence>
<feature type="compositionally biased region" description="Basic and acidic residues" evidence="1">
    <location>
        <begin position="7"/>
        <end position="16"/>
    </location>
</feature>
<evidence type="ECO:0000313" key="3">
    <source>
        <dbReference type="Proteomes" id="UP001177670"/>
    </source>
</evidence>
<reference evidence="2" key="1">
    <citation type="submission" date="2021-10" db="EMBL/GenBank/DDBJ databases">
        <title>Melipona bicolor Genome sequencing and assembly.</title>
        <authorList>
            <person name="Araujo N.S."/>
            <person name="Arias M.C."/>
        </authorList>
    </citation>
    <scope>NUCLEOTIDE SEQUENCE</scope>
    <source>
        <strain evidence="2">USP_2M_L1-L4_2017</strain>
        <tissue evidence="2">Whole body</tissue>
    </source>
</reference>
<proteinExistence type="predicted"/>
<protein>
    <submittedName>
        <fullName evidence="2">Uncharacterized protein</fullName>
    </submittedName>
</protein>
<name>A0AA40KVM6_9HYME</name>
<dbReference type="AlphaFoldDB" id="A0AA40KVM6"/>
<sequence>MAADTGKGMKRDVRMVERRRRRKGEGEEENPHPSFREQLTLPCAFSGTKPNLHSPQVAEIRTAVGSRCF</sequence>
<organism evidence="2 3">
    <name type="scientific">Melipona bicolor</name>
    <dbReference type="NCBI Taxonomy" id="60889"/>
    <lineage>
        <taxon>Eukaryota</taxon>
        <taxon>Metazoa</taxon>
        <taxon>Ecdysozoa</taxon>
        <taxon>Arthropoda</taxon>
        <taxon>Hexapoda</taxon>
        <taxon>Insecta</taxon>
        <taxon>Pterygota</taxon>
        <taxon>Neoptera</taxon>
        <taxon>Endopterygota</taxon>
        <taxon>Hymenoptera</taxon>
        <taxon>Apocrita</taxon>
        <taxon>Aculeata</taxon>
        <taxon>Apoidea</taxon>
        <taxon>Anthophila</taxon>
        <taxon>Apidae</taxon>
        <taxon>Melipona</taxon>
    </lineage>
</organism>
<feature type="region of interest" description="Disordered" evidence="1">
    <location>
        <begin position="1"/>
        <end position="38"/>
    </location>
</feature>
<comment type="caution">
    <text evidence="2">The sequence shown here is derived from an EMBL/GenBank/DDBJ whole genome shotgun (WGS) entry which is preliminary data.</text>
</comment>
<dbReference type="Proteomes" id="UP001177670">
    <property type="component" value="Unassembled WGS sequence"/>
</dbReference>
<gene>
    <name evidence="2" type="ORF">K0M31_007348</name>
</gene>
<dbReference type="EMBL" id="JAHYIQ010000002">
    <property type="protein sequence ID" value="KAK1134566.1"/>
    <property type="molecule type" value="Genomic_DNA"/>
</dbReference>
<accession>A0AA40KVM6</accession>
<keyword evidence="3" id="KW-1185">Reference proteome</keyword>
<evidence type="ECO:0000256" key="1">
    <source>
        <dbReference type="SAM" id="MobiDB-lite"/>
    </source>
</evidence>